<dbReference type="InterPro" id="IPR036291">
    <property type="entry name" value="NAD(P)-bd_dom_sf"/>
</dbReference>
<evidence type="ECO:0000313" key="1">
    <source>
        <dbReference type="EMBL" id="GMQ35658.1"/>
    </source>
</evidence>
<dbReference type="PANTHER" id="PTHR48079">
    <property type="entry name" value="PROTEIN YEEZ"/>
    <property type="match status" value="1"/>
</dbReference>
<dbReference type="InterPro" id="IPR051783">
    <property type="entry name" value="NAD(P)-dependent_oxidoreduct"/>
</dbReference>
<protein>
    <submittedName>
        <fullName evidence="1">SDR family oxidoreductase</fullName>
    </submittedName>
</protein>
<organism evidence="1 2">
    <name type="scientific">Algoriphagus taiwanensis</name>
    <dbReference type="NCBI Taxonomy" id="1445656"/>
    <lineage>
        <taxon>Bacteria</taxon>
        <taxon>Pseudomonadati</taxon>
        <taxon>Bacteroidota</taxon>
        <taxon>Cytophagia</taxon>
        <taxon>Cytophagales</taxon>
        <taxon>Cyclobacteriaceae</taxon>
        <taxon>Algoriphagus</taxon>
    </lineage>
</organism>
<evidence type="ECO:0000313" key="2">
    <source>
        <dbReference type="Proteomes" id="UP001307705"/>
    </source>
</evidence>
<dbReference type="PANTHER" id="PTHR48079:SF6">
    <property type="entry name" value="NAD(P)-BINDING DOMAIN-CONTAINING PROTEIN-RELATED"/>
    <property type="match status" value="1"/>
</dbReference>
<dbReference type="Proteomes" id="UP001307705">
    <property type="component" value="Unassembled WGS sequence"/>
</dbReference>
<gene>
    <name evidence="1" type="ORF">Ataiwa_39310</name>
</gene>
<sequence>MSLSDKKIMTTISIIGLGWIGEPLGFHLREKGYKILGSTTSEEKKAKLSQKDLQAIRFSLNPHPEGVGFNALFQSEILVVNIPPRTRSGDGLFHLEQIKYLKSLIDNSPIQKVIFVSSTGVYPEANSPEKYGEDFPLSLENTGNETIFKAEQMMSKDQKYDLTLIRFGGLLGDDRIPGKYFSGKENVAGQTRVNYIYRQDAVRLLTWIIEKELWNETFNGVAPIHPLRRDIYEKNAAELGFAPPASYQNEPEGNDRLIDSAKILSTGFDFEFPDPMDFPYLLQRQ</sequence>
<reference evidence="1 2" key="1">
    <citation type="submission" date="2023-08" db="EMBL/GenBank/DDBJ databases">
        <title>Draft genome sequence of Algoriphagus taiwanensis.</title>
        <authorList>
            <person name="Takatani N."/>
            <person name="Hosokawa M."/>
            <person name="Sawabe T."/>
        </authorList>
    </citation>
    <scope>NUCLEOTIDE SEQUENCE [LARGE SCALE GENOMIC DNA]</scope>
    <source>
        <strain evidence="1 2">JCM 19755</strain>
    </source>
</reference>
<keyword evidence="2" id="KW-1185">Reference proteome</keyword>
<name>A0ABQ6Q6F2_9BACT</name>
<dbReference type="SUPFAM" id="SSF51735">
    <property type="entry name" value="NAD(P)-binding Rossmann-fold domains"/>
    <property type="match status" value="1"/>
</dbReference>
<comment type="caution">
    <text evidence="1">The sequence shown here is derived from an EMBL/GenBank/DDBJ whole genome shotgun (WGS) entry which is preliminary data.</text>
</comment>
<accession>A0ABQ6Q6F2</accession>
<dbReference type="EMBL" id="BTPE01000023">
    <property type="protein sequence ID" value="GMQ35658.1"/>
    <property type="molecule type" value="Genomic_DNA"/>
</dbReference>
<proteinExistence type="predicted"/>
<dbReference type="Gene3D" id="3.40.50.720">
    <property type="entry name" value="NAD(P)-binding Rossmann-like Domain"/>
    <property type="match status" value="1"/>
</dbReference>